<comment type="caution">
    <text evidence="2">The sequence shown here is derived from an EMBL/GenBank/DDBJ whole genome shotgun (WGS) entry which is preliminary data.</text>
</comment>
<protein>
    <submittedName>
        <fullName evidence="2">Uncharacterized protein</fullName>
    </submittedName>
</protein>
<dbReference type="RefSeq" id="WP_218116000.1">
    <property type="nucleotide sequence ID" value="NZ_CAJVAP010000026.1"/>
</dbReference>
<evidence type="ECO:0000313" key="2">
    <source>
        <dbReference type="EMBL" id="CAG7617141.1"/>
    </source>
</evidence>
<keyword evidence="1" id="KW-0732">Signal</keyword>
<feature type="signal peptide" evidence="1">
    <location>
        <begin position="1"/>
        <end position="38"/>
    </location>
</feature>
<reference evidence="2" key="1">
    <citation type="submission" date="2021-06" db="EMBL/GenBank/DDBJ databases">
        <authorList>
            <person name="Criscuolo A."/>
        </authorList>
    </citation>
    <scope>NUCLEOTIDE SEQUENCE</scope>
    <source>
        <strain evidence="2">CIP111803</strain>
    </source>
</reference>
<keyword evidence="3" id="KW-1185">Reference proteome</keyword>
<feature type="chain" id="PRO_5036926650" evidence="1">
    <location>
        <begin position="39"/>
        <end position="425"/>
    </location>
</feature>
<gene>
    <name evidence="2" type="ORF">LEUCIP111803_02068</name>
</gene>
<organism evidence="2 3">
    <name type="scientific">Leucobacter soli</name>
    <dbReference type="NCBI Taxonomy" id="2812850"/>
    <lineage>
        <taxon>Bacteria</taxon>
        <taxon>Bacillati</taxon>
        <taxon>Actinomycetota</taxon>
        <taxon>Actinomycetes</taxon>
        <taxon>Micrococcales</taxon>
        <taxon>Microbacteriaceae</taxon>
        <taxon>Leucobacter</taxon>
    </lineage>
</organism>
<proteinExistence type="predicted"/>
<evidence type="ECO:0000256" key="1">
    <source>
        <dbReference type="SAM" id="SignalP"/>
    </source>
</evidence>
<dbReference type="Proteomes" id="UP000693892">
    <property type="component" value="Unassembled WGS sequence"/>
</dbReference>
<name>A0A916NIJ4_9MICO</name>
<dbReference type="AlphaFoldDB" id="A0A916NIJ4"/>
<sequence>MNTTERSAASRWRSALAGLGTAALIGGLVGFAPTAATAATTYTITGKVTFSGNKKLNASKSGYLDVYDSKCNWVGYDSVTWKGSTYTLKTSKSGSYRIVYNGYAQSAKTPYGLSSAVCAKAKTVKVSSSKKKAKHNLSTKAKGNVYATVKSLKSNEYLMLFDAKTKKWAHSSYGWVAPGSYKLAKAKWNSKKQTYVPTKVFGTSSKSLSKGKTITVKSKKAIDINFDKKTVKSVKDFSYKAKAKATGSPKVGKVLKVKPSGFPKGTKFTYTWYRYGGVGKDGKISGAKKTSYKLTANETGAYVYALVKAKKSGYKAQTYWSNGKQLKAASLTQVTPQSVNGLVDGVATVDVPVTVTKAKFSQSGVRVDYLWSDQNGNESYDASFTPGFEHVGQEITLQVSYWKRGYKFVTRSTTFTVMEAPVDLR</sequence>
<dbReference type="EMBL" id="CAJVAP010000026">
    <property type="protein sequence ID" value="CAG7617141.1"/>
    <property type="molecule type" value="Genomic_DNA"/>
</dbReference>
<accession>A0A916NIJ4</accession>
<evidence type="ECO:0000313" key="3">
    <source>
        <dbReference type="Proteomes" id="UP000693892"/>
    </source>
</evidence>